<evidence type="ECO:0000259" key="21">
    <source>
        <dbReference type="PROSITE" id="PS50011"/>
    </source>
</evidence>
<dbReference type="Gene3D" id="1.10.510.10">
    <property type="entry name" value="Transferase(Phosphotransferase) domain 1"/>
    <property type="match status" value="1"/>
</dbReference>
<sequence length="846" mass="92916">MASVFIWAVALLSLHFPVGSFALRLYAAGNASFIAGQDSSSFWSSDAGNYTFGFKTIDEENYLLSVWHSTDPNRTALWWAGIDDNPILRSGSILNFTVDGSLELRNSQGNLLWSSGSTSASYAQLQDTGNLALLEKDRTSVSWQSLNYPRESIMLSHLQDAFVANKSFFLQSRSNQSSFGPGTFHIATDAYLNLYFHALDSLKNDFIYVYASMNISGGLQIVRDNLILFKSSTQSNELQRLTLDYDGNLRVYEWESNVSSWKDVWQLMDNKCMLGSPCGPFGICKEASNSANGLSCGCPPGYQVRVAGDLSQGCKSLISFNASCGTISTNYSTTMVEVSHSDYNYNDLTHETNVGLNDCKLLCLNDCACMAASYRADGVCFIKGNSQVGYLLNGFASDTNTLLIKVVEPASADREKHAWLIGIGVGVPVDILVVVALICGAWFRRRGRGACMTWRRSHSVEANGPVRYFGYDELVVATHNFNEKLGEGGFGEVYKGWVKVGGKSSIQGAEQMLVGTSDMNNRQLAVAVKLLKGGVDKEPGAGGGARRGSAEMQFRAEVKTLGNIHHVNLVSLLGYCLRKQRTRVQRLLVYEYMENGSLDKFLSSSEHELLPWATRYSIALGAARGVSYLHHECNPPILHCDIKPHNIVLDKQFTAKVADFGFARRFHLDSHITMSGIRGTRGYLAPEWLTSQELTSKVDVFSFGMLLLELVRGFKSIDDIKTPLMEWAIGCIQEGAVIVQQSVGNEDTLSAEELNDTGIDSQEAAQKLKVLKVGMWCIQHQPSMRPAMSRVVQLIDGTIPLEDPPIPRSTANFILPPSLLSDSGFVSSTTTASTNNDYSYSAVSAR</sequence>
<dbReference type="GO" id="GO:0048544">
    <property type="term" value="P:recognition of pollen"/>
    <property type="evidence" value="ECO:0007669"/>
    <property type="project" value="InterPro"/>
</dbReference>
<comment type="catalytic activity">
    <reaction evidence="16 17">
        <text>L-seryl-[protein] + ATP = O-phospho-L-seryl-[protein] + ADP + H(+)</text>
        <dbReference type="Rhea" id="RHEA:17989"/>
        <dbReference type="Rhea" id="RHEA-COMP:9863"/>
        <dbReference type="Rhea" id="RHEA-COMP:11604"/>
        <dbReference type="ChEBI" id="CHEBI:15378"/>
        <dbReference type="ChEBI" id="CHEBI:29999"/>
        <dbReference type="ChEBI" id="CHEBI:30616"/>
        <dbReference type="ChEBI" id="CHEBI:83421"/>
        <dbReference type="ChEBI" id="CHEBI:456216"/>
        <dbReference type="EC" id="2.7.11.1"/>
    </reaction>
</comment>
<keyword evidence="12" id="KW-1015">Disulfide bond</keyword>
<comment type="similarity">
    <text evidence="17">Belongs to the protein kinase superfamily. Ser/Thr protein kinase family.</text>
</comment>
<feature type="transmembrane region" description="Helical" evidence="19">
    <location>
        <begin position="418"/>
        <end position="443"/>
    </location>
</feature>
<dbReference type="InterPro" id="IPR051343">
    <property type="entry name" value="G-type_lectin_kinases/EP1-like"/>
</dbReference>
<keyword evidence="2 17" id="KW-0723">Serine/threonine-protein kinase</keyword>
<keyword evidence="4 17" id="KW-0808">Transferase</keyword>
<evidence type="ECO:0000256" key="5">
    <source>
        <dbReference type="ARBA" id="ARBA00022692"/>
    </source>
</evidence>
<feature type="domain" description="Apple" evidence="24">
    <location>
        <begin position="324"/>
        <end position="407"/>
    </location>
</feature>
<keyword evidence="5 19" id="KW-0812">Transmembrane</keyword>
<keyword evidence="11 19" id="KW-0472">Membrane</keyword>
<dbReference type="GO" id="GO:0016020">
    <property type="term" value="C:membrane"/>
    <property type="evidence" value="ECO:0007669"/>
    <property type="project" value="UniProtKB-SubCell"/>
</dbReference>
<feature type="chain" id="PRO_5038691669" description="Receptor-like serine/threonine-protein kinase" evidence="20">
    <location>
        <begin position="23"/>
        <end position="846"/>
    </location>
</feature>
<dbReference type="GO" id="GO:0004674">
    <property type="term" value="F:protein serine/threonine kinase activity"/>
    <property type="evidence" value="ECO:0007669"/>
    <property type="project" value="UniProtKB-KW"/>
</dbReference>
<reference evidence="25" key="1">
    <citation type="submission" date="2021-01" db="EMBL/GenBank/DDBJ databases">
        <title>Adiantum capillus-veneris genome.</title>
        <authorList>
            <person name="Fang Y."/>
            <person name="Liao Q."/>
        </authorList>
    </citation>
    <scope>NUCLEOTIDE SEQUENCE</scope>
    <source>
        <strain evidence="25">H3</strain>
        <tissue evidence="25">Leaf</tissue>
    </source>
</reference>
<evidence type="ECO:0000256" key="7">
    <source>
        <dbReference type="ARBA" id="ARBA00022741"/>
    </source>
</evidence>
<evidence type="ECO:0000256" key="16">
    <source>
        <dbReference type="ARBA" id="ARBA00048679"/>
    </source>
</evidence>
<evidence type="ECO:0000256" key="15">
    <source>
        <dbReference type="ARBA" id="ARBA00047899"/>
    </source>
</evidence>
<comment type="caution">
    <text evidence="18">Lacks conserved residue(s) required for the propagation of feature annotation.</text>
</comment>
<dbReference type="Pfam" id="PF00954">
    <property type="entry name" value="S_locus_glycop"/>
    <property type="match status" value="1"/>
</dbReference>
<dbReference type="SMART" id="SM00108">
    <property type="entry name" value="B_lectin"/>
    <property type="match status" value="1"/>
</dbReference>
<evidence type="ECO:0000256" key="18">
    <source>
        <dbReference type="PROSITE-ProRule" id="PRU00076"/>
    </source>
</evidence>
<evidence type="ECO:0000256" key="6">
    <source>
        <dbReference type="ARBA" id="ARBA00022729"/>
    </source>
</evidence>
<dbReference type="SUPFAM" id="SSF56112">
    <property type="entry name" value="Protein kinase-like (PK-like)"/>
    <property type="match status" value="1"/>
</dbReference>
<dbReference type="InterPro" id="IPR003609">
    <property type="entry name" value="Pan_app"/>
</dbReference>
<evidence type="ECO:0000256" key="17">
    <source>
        <dbReference type="PIRNR" id="PIRNR000641"/>
    </source>
</evidence>
<dbReference type="GO" id="GO:0005524">
    <property type="term" value="F:ATP binding"/>
    <property type="evidence" value="ECO:0007669"/>
    <property type="project" value="UniProtKB-KW"/>
</dbReference>
<evidence type="ECO:0000256" key="2">
    <source>
        <dbReference type="ARBA" id="ARBA00022527"/>
    </source>
</evidence>
<organism evidence="25 26">
    <name type="scientific">Adiantum capillus-veneris</name>
    <name type="common">Maidenhair fern</name>
    <dbReference type="NCBI Taxonomy" id="13818"/>
    <lineage>
        <taxon>Eukaryota</taxon>
        <taxon>Viridiplantae</taxon>
        <taxon>Streptophyta</taxon>
        <taxon>Embryophyta</taxon>
        <taxon>Tracheophyta</taxon>
        <taxon>Polypodiopsida</taxon>
        <taxon>Polypodiidae</taxon>
        <taxon>Polypodiales</taxon>
        <taxon>Pteridineae</taxon>
        <taxon>Pteridaceae</taxon>
        <taxon>Vittarioideae</taxon>
        <taxon>Adiantum</taxon>
    </lineage>
</organism>
<dbReference type="InterPro" id="IPR036426">
    <property type="entry name" value="Bulb-type_lectin_dom_sf"/>
</dbReference>
<dbReference type="InterPro" id="IPR000719">
    <property type="entry name" value="Prot_kinase_dom"/>
</dbReference>
<evidence type="ECO:0000259" key="23">
    <source>
        <dbReference type="PROSITE" id="PS50927"/>
    </source>
</evidence>
<dbReference type="PANTHER" id="PTHR47976:SF115">
    <property type="entry name" value="RECEPTOR-LIKE SERINE_THREONINE-PROTEIN KINASE"/>
    <property type="match status" value="1"/>
</dbReference>
<dbReference type="PROSITE" id="PS50948">
    <property type="entry name" value="PAN"/>
    <property type="match status" value="1"/>
</dbReference>
<feature type="domain" description="Protein kinase" evidence="21">
    <location>
        <begin position="479"/>
        <end position="799"/>
    </location>
</feature>
<evidence type="ECO:0000256" key="13">
    <source>
        <dbReference type="ARBA" id="ARBA00023170"/>
    </source>
</evidence>
<dbReference type="InterPro" id="IPR008271">
    <property type="entry name" value="Ser/Thr_kinase_AS"/>
</dbReference>
<evidence type="ECO:0000256" key="11">
    <source>
        <dbReference type="ARBA" id="ARBA00023136"/>
    </source>
</evidence>
<proteinExistence type="inferred from homology"/>
<comment type="catalytic activity">
    <reaction evidence="15 17">
        <text>L-threonyl-[protein] + ATP = O-phospho-L-threonyl-[protein] + ADP + H(+)</text>
        <dbReference type="Rhea" id="RHEA:46608"/>
        <dbReference type="Rhea" id="RHEA-COMP:11060"/>
        <dbReference type="Rhea" id="RHEA-COMP:11605"/>
        <dbReference type="ChEBI" id="CHEBI:15378"/>
        <dbReference type="ChEBI" id="CHEBI:30013"/>
        <dbReference type="ChEBI" id="CHEBI:30616"/>
        <dbReference type="ChEBI" id="CHEBI:61977"/>
        <dbReference type="ChEBI" id="CHEBI:456216"/>
        <dbReference type="EC" id="2.7.11.1"/>
    </reaction>
</comment>
<dbReference type="SMART" id="SM00473">
    <property type="entry name" value="PAN_AP"/>
    <property type="match status" value="1"/>
</dbReference>
<dbReference type="Pfam" id="PF07714">
    <property type="entry name" value="PK_Tyr_Ser-Thr"/>
    <property type="match status" value="1"/>
</dbReference>
<dbReference type="Gene3D" id="2.90.10.10">
    <property type="entry name" value="Bulb-type lectin domain"/>
    <property type="match status" value="1"/>
</dbReference>
<keyword evidence="14" id="KW-0325">Glycoprotein</keyword>
<evidence type="ECO:0000313" key="26">
    <source>
        <dbReference type="Proteomes" id="UP000886520"/>
    </source>
</evidence>
<dbReference type="PANTHER" id="PTHR47976">
    <property type="entry name" value="G-TYPE LECTIN S-RECEPTOR-LIKE SERINE/THREONINE-PROTEIN KINASE SD2-5"/>
    <property type="match status" value="1"/>
</dbReference>
<evidence type="ECO:0000256" key="12">
    <source>
        <dbReference type="ARBA" id="ARBA00023157"/>
    </source>
</evidence>
<dbReference type="SMART" id="SM00220">
    <property type="entry name" value="S_TKc"/>
    <property type="match status" value="1"/>
</dbReference>
<dbReference type="CDD" id="cd00054">
    <property type="entry name" value="EGF_CA"/>
    <property type="match status" value="1"/>
</dbReference>
<name>A0A9D4Z479_ADICA</name>
<dbReference type="InterPro" id="IPR024171">
    <property type="entry name" value="SRK-like_kinase"/>
</dbReference>
<keyword evidence="3 18" id="KW-0245">EGF-like domain</keyword>
<protein>
    <recommendedName>
        <fullName evidence="17">Receptor-like serine/threonine-protein kinase</fullName>
        <ecNumber evidence="17">2.7.11.1</ecNumber>
    </recommendedName>
</protein>
<comment type="caution">
    <text evidence="25">The sequence shown here is derived from an EMBL/GenBank/DDBJ whole genome shotgun (WGS) entry which is preliminary data.</text>
</comment>
<dbReference type="Pfam" id="PF01453">
    <property type="entry name" value="B_lectin"/>
    <property type="match status" value="1"/>
</dbReference>
<evidence type="ECO:0000256" key="20">
    <source>
        <dbReference type="SAM" id="SignalP"/>
    </source>
</evidence>
<evidence type="ECO:0000256" key="1">
    <source>
        <dbReference type="ARBA" id="ARBA00004167"/>
    </source>
</evidence>
<evidence type="ECO:0000256" key="14">
    <source>
        <dbReference type="ARBA" id="ARBA00023180"/>
    </source>
</evidence>
<keyword evidence="7 17" id="KW-0547">Nucleotide-binding</keyword>
<dbReference type="PROSITE" id="PS50026">
    <property type="entry name" value="EGF_3"/>
    <property type="match status" value="1"/>
</dbReference>
<comment type="subcellular location">
    <subcellularLocation>
        <location evidence="1">Membrane</location>
        <topology evidence="1">Single-pass membrane protein</topology>
    </subcellularLocation>
</comment>
<dbReference type="InterPro" id="IPR000858">
    <property type="entry name" value="S_locus_glycoprot_dom"/>
</dbReference>
<feature type="signal peptide" evidence="20">
    <location>
        <begin position="1"/>
        <end position="22"/>
    </location>
</feature>
<dbReference type="InterPro" id="IPR000742">
    <property type="entry name" value="EGF"/>
</dbReference>
<evidence type="ECO:0000256" key="9">
    <source>
        <dbReference type="ARBA" id="ARBA00022840"/>
    </source>
</evidence>
<gene>
    <name evidence="25" type="ORF">GOP47_0025060</name>
</gene>
<keyword evidence="13" id="KW-0675">Receptor</keyword>
<feature type="domain" description="EGF-like" evidence="22">
    <location>
        <begin position="268"/>
        <end position="308"/>
    </location>
</feature>
<dbReference type="Gene3D" id="3.30.200.20">
    <property type="entry name" value="Phosphorylase Kinase, domain 1"/>
    <property type="match status" value="1"/>
</dbReference>
<dbReference type="InterPro" id="IPR001480">
    <property type="entry name" value="Bulb-type_lectin_dom"/>
</dbReference>
<keyword evidence="8 17" id="KW-0418">Kinase</keyword>
<keyword evidence="6 20" id="KW-0732">Signal</keyword>
<dbReference type="PIRSF" id="PIRSF000641">
    <property type="entry name" value="SRK"/>
    <property type="match status" value="1"/>
</dbReference>
<evidence type="ECO:0000256" key="4">
    <source>
        <dbReference type="ARBA" id="ARBA00022679"/>
    </source>
</evidence>
<dbReference type="FunFam" id="1.10.510.10:FF:000384">
    <property type="entry name" value="G-type lectin S-receptor-like serine/threonine-protein kinase"/>
    <property type="match status" value="1"/>
</dbReference>
<dbReference type="EC" id="2.7.11.1" evidence="17"/>
<dbReference type="InterPro" id="IPR001245">
    <property type="entry name" value="Ser-Thr/Tyr_kinase_cat_dom"/>
</dbReference>
<dbReference type="EMBL" id="JABFUD020000024">
    <property type="protein sequence ID" value="KAI5060640.1"/>
    <property type="molecule type" value="Genomic_DNA"/>
</dbReference>
<evidence type="ECO:0000256" key="3">
    <source>
        <dbReference type="ARBA" id="ARBA00022536"/>
    </source>
</evidence>
<evidence type="ECO:0000259" key="22">
    <source>
        <dbReference type="PROSITE" id="PS50026"/>
    </source>
</evidence>
<evidence type="ECO:0000256" key="10">
    <source>
        <dbReference type="ARBA" id="ARBA00022989"/>
    </source>
</evidence>
<keyword evidence="9 17" id="KW-0067">ATP-binding</keyword>
<keyword evidence="26" id="KW-1185">Reference proteome</keyword>
<dbReference type="PROSITE" id="PS00108">
    <property type="entry name" value="PROTEIN_KINASE_ST"/>
    <property type="match status" value="1"/>
</dbReference>
<feature type="domain" description="Bulb-type lectin" evidence="23">
    <location>
        <begin position="30"/>
        <end position="146"/>
    </location>
</feature>
<keyword evidence="10 19" id="KW-1133">Transmembrane helix</keyword>
<dbReference type="Proteomes" id="UP000886520">
    <property type="component" value="Chromosome 24"/>
</dbReference>
<dbReference type="SUPFAM" id="SSF51110">
    <property type="entry name" value="alpha-D-mannose-specific plant lectins"/>
    <property type="match status" value="1"/>
</dbReference>
<evidence type="ECO:0000313" key="25">
    <source>
        <dbReference type="EMBL" id="KAI5060640.1"/>
    </source>
</evidence>
<evidence type="ECO:0000256" key="19">
    <source>
        <dbReference type="SAM" id="Phobius"/>
    </source>
</evidence>
<dbReference type="OrthoDB" id="1930390at2759"/>
<dbReference type="PROSITE" id="PS50927">
    <property type="entry name" value="BULB_LECTIN"/>
    <property type="match status" value="1"/>
</dbReference>
<accession>A0A9D4Z479</accession>
<dbReference type="AlphaFoldDB" id="A0A9D4Z479"/>
<dbReference type="PROSITE" id="PS50011">
    <property type="entry name" value="PROTEIN_KINASE_DOM"/>
    <property type="match status" value="1"/>
</dbReference>
<evidence type="ECO:0000259" key="24">
    <source>
        <dbReference type="PROSITE" id="PS50948"/>
    </source>
</evidence>
<dbReference type="InterPro" id="IPR011009">
    <property type="entry name" value="Kinase-like_dom_sf"/>
</dbReference>
<evidence type="ECO:0000256" key="8">
    <source>
        <dbReference type="ARBA" id="ARBA00022777"/>
    </source>
</evidence>